<dbReference type="SUPFAM" id="SSF103473">
    <property type="entry name" value="MFS general substrate transporter"/>
    <property type="match status" value="1"/>
</dbReference>
<dbReference type="Pfam" id="PF07690">
    <property type="entry name" value="MFS_1"/>
    <property type="match status" value="1"/>
</dbReference>
<dbReference type="InterPro" id="IPR020846">
    <property type="entry name" value="MFS_dom"/>
</dbReference>
<proteinExistence type="predicted"/>
<evidence type="ECO:0000256" key="3">
    <source>
        <dbReference type="ARBA" id="ARBA00022692"/>
    </source>
</evidence>
<evidence type="ECO:0000313" key="10">
    <source>
        <dbReference type="Proteomes" id="UP000193685"/>
    </source>
</evidence>
<evidence type="ECO:0000256" key="5">
    <source>
        <dbReference type="ARBA" id="ARBA00023136"/>
    </source>
</evidence>
<feature type="transmembrane region" description="Helical" evidence="7">
    <location>
        <begin position="137"/>
        <end position="161"/>
    </location>
</feature>
<feature type="non-terminal residue" evidence="9">
    <location>
        <position position="563"/>
    </location>
</feature>
<feature type="transmembrane region" description="Helical" evidence="7">
    <location>
        <begin position="382"/>
        <end position="401"/>
    </location>
</feature>
<name>A0A1Y2EZJ4_PROLT</name>
<feature type="compositionally biased region" description="Basic and acidic residues" evidence="6">
    <location>
        <begin position="281"/>
        <end position="294"/>
    </location>
</feature>
<feature type="transmembrane region" description="Helical" evidence="7">
    <location>
        <begin position="48"/>
        <end position="68"/>
    </location>
</feature>
<feature type="transmembrane region" description="Helical" evidence="7">
    <location>
        <begin position="484"/>
        <end position="504"/>
    </location>
</feature>
<dbReference type="GO" id="GO:0016020">
    <property type="term" value="C:membrane"/>
    <property type="evidence" value="ECO:0007669"/>
    <property type="project" value="UniProtKB-SubCell"/>
</dbReference>
<feature type="domain" description="Major facilitator superfamily (MFS) profile" evidence="8">
    <location>
        <begin position="8"/>
        <end position="506"/>
    </location>
</feature>
<gene>
    <name evidence="9" type="ORF">BCR37DRAFT_383017</name>
</gene>
<feature type="transmembrane region" description="Helical" evidence="7">
    <location>
        <begin position="311"/>
        <end position="332"/>
    </location>
</feature>
<keyword evidence="3 7" id="KW-0812">Transmembrane</keyword>
<dbReference type="EMBL" id="MCFI01000021">
    <property type="protein sequence ID" value="ORY77019.1"/>
    <property type="molecule type" value="Genomic_DNA"/>
</dbReference>
<reference evidence="9 10" key="1">
    <citation type="submission" date="2016-07" db="EMBL/GenBank/DDBJ databases">
        <title>Pervasive Adenine N6-methylation of Active Genes in Fungi.</title>
        <authorList>
            <consortium name="DOE Joint Genome Institute"/>
            <person name="Mondo S.J."/>
            <person name="Dannebaum R.O."/>
            <person name="Kuo R.C."/>
            <person name="Labutti K."/>
            <person name="Haridas S."/>
            <person name="Kuo A."/>
            <person name="Salamov A."/>
            <person name="Ahrendt S.R."/>
            <person name="Lipzen A."/>
            <person name="Sullivan W."/>
            <person name="Andreopoulos W.B."/>
            <person name="Clum A."/>
            <person name="Lindquist E."/>
            <person name="Daum C."/>
            <person name="Ramamoorthy G.K."/>
            <person name="Gryganskyi A."/>
            <person name="Culley D."/>
            <person name="Magnuson J.K."/>
            <person name="James T.Y."/>
            <person name="O'Malley M.A."/>
            <person name="Stajich J.E."/>
            <person name="Spatafora J.W."/>
            <person name="Visel A."/>
            <person name="Grigoriev I.V."/>
        </authorList>
    </citation>
    <scope>NUCLEOTIDE SEQUENCE [LARGE SCALE GENOMIC DNA]</scope>
    <source>
        <strain evidence="9 10">12-1054</strain>
    </source>
</reference>
<comment type="subcellular location">
    <subcellularLocation>
        <location evidence="1">Membrane</location>
        <topology evidence="1">Multi-pass membrane protein</topology>
    </subcellularLocation>
</comment>
<feature type="region of interest" description="Disordered" evidence="6">
    <location>
        <begin position="520"/>
        <end position="543"/>
    </location>
</feature>
<dbReference type="Gene3D" id="1.20.1250.20">
    <property type="entry name" value="MFS general substrate transporter like domains"/>
    <property type="match status" value="1"/>
</dbReference>
<dbReference type="PROSITE" id="PS50850">
    <property type="entry name" value="MFS"/>
    <property type="match status" value="1"/>
</dbReference>
<keyword evidence="10" id="KW-1185">Reference proteome</keyword>
<accession>A0A1Y2EZJ4</accession>
<feature type="transmembrane region" description="Helical" evidence="7">
    <location>
        <begin position="460"/>
        <end position="478"/>
    </location>
</feature>
<evidence type="ECO:0000313" key="9">
    <source>
        <dbReference type="EMBL" id="ORY77019.1"/>
    </source>
</evidence>
<organism evidence="9 10">
    <name type="scientific">Protomyces lactucae-debilis</name>
    <dbReference type="NCBI Taxonomy" id="2754530"/>
    <lineage>
        <taxon>Eukaryota</taxon>
        <taxon>Fungi</taxon>
        <taxon>Dikarya</taxon>
        <taxon>Ascomycota</taxon>
        <taxon>Taphrinomycotina</taxon>
        <taxon>Taphrinomycetes</taxon>
        <taxon>Taphrinales</taxon>
        <taxon>Protomycetaceae</taxon>
        <taxon>Protomyces</taxon>
    </lineage>
</organism>
<evidence type="ECO:0000256" key="4">
    <source>
        <dbReference type="ARBA" id="ARBA00022989"/>
    </source>
</evidence>
<dbReference type="OMA" id="MNESICG"/>
<feature type="transmembrane region" description="Helical" evidence="7">
    <location>
        <begin position="352"/>
        <end position="370"/>
    </location>
</feature>
<feature type="transmembrane region" description="Helical" evidence="7">
    <location>
        <begin position="186"/>
        <end position="208"/>
    </location>
</feature>
<evidence type="ECO:0000256" key="2">
    <source>
        <dbReference type="ARBA" id="ARBA00022448"/>
    </source>
</evidence>
<feature type="region of interest" description="Disordered" evidence="6">
    <location>
        <begin position="281"/>
        <end position="303"/>
    </location>
</feature>
<evidence type="ECO:0000259" key="8">
    <source>
        <dbReference type="PROSITE" id="PS50850"/>
    </source>
</evidence>
<evidence type="ECO:0000256" key="6">
    <source>
        <dbReference type="SAM" id="MobiDB-lite"/>
    </source>
</evidence>
<feature type="transmembrane region" description="Helical" evidence="7">
    <location>
        <begin position="104"/>
        <end position="125"/>
    </location>
</feature>
<keyword evidence="5 7" id="KW-0472">Membrane</keyword>
<protein>
    <submittedName>
        <fullName evidence="9">Major facilitator superfamily domain-containing protein</fullName>
    </submittedName>
</protein>
<evidence type="ECO:0000256" key="1">
    <source>
        <dbReference type="ARBA" id="ARBA00004141"/>
    </source>
</evidence>
<evidence type="ECO:0000256" key="7">
    <source>
        <dbReference type="SAM" id="Phobius"/>
    </source>
</evidence>
<dbReference type="AlphaFoldDB" id="A0A1Y2EZJ4"/>
<dbReference type="OrthoDB" id="10262656at2759"/>
<dbReference type="PANTHER" id="PTHR23504:SF15">
    <property type="entry name" value="MAJOR FACILITATOR SUPERFAMILY (MFS) PROFILE DOMAIN-CONTAINING PROTEIN"/>
    <property type="match status" value="1"/>
</dbReference>
<feature type="compositionally biased region" description="Basic and acidic residues" evidence="6">
    <location>
        <begin position="520"/>
        <end position="533"/>
    </location>
</feature>
<dbReference type="GO" id="GO:0022857">
    <property type="term" value="F:transmembrane transporter activity"/>
    <property type="evidence" value="ECO:0007669"/>
    <property type="project" value="InterPro"/>
</dbReference>
<feature type="transmembrane region" description="Helical" evidence="7">
    <location>
        <begin position="413"/>
        <end position="439"/>
    </location>
</feature>
<dbReference type="Proteomes" id="UP000193685">
    <property type="component" value="Unassembled WGS sequence"/>
</dbReference>
<dbReference type="GeneID" id="63786592"/>
<dbReference type="RefSeq" id="XP_040722859.1">
    <property type="nucleotide sequence ID" value="XM_040869993.1"/>
</dbReference>
<dbReference type="InterPro" id="IPR011701">
    <property type="entry name" value="MFS"/>
</dbReference>
<feature type="transmembrane region" description="Helical" evidence="7">
    <location>
        <begin position="80"/>
        <end position="98"/>
    </location>
</feature>
<keyword evidence="2" id="KW-0813">Transport</keyword>
<dbReference type="PANTHER" id="PTHR23504">
    <property type="entry name" value="MAJOR FACILITATOR SUPERFAMILY DOMAIN-CONTAINING PROTEIN 10"/>
    <property type="match status" value="1"/>
</dbReference>
<dbReference type="CDD" id="cd17330">
    <property type="entry name" value="MFS_SLC46_TetA_like"/>
    <property type="match status" value="1"/>
</dbReference>
<comment type="caution">
    <text evidence="9">The sequence shown here is derived from an EMBL/GenBank/DDBJ whole genome shotgun (WGS) entry which is preliminary data.</text>
</comment>
<dbReference type="InterPro" id="IPR036259">
    <property type="entry name" value="MFS_trans_sf"/>
</dbReference>
<keyword evidence="4 7" id="KW-1133">Transmembrane helix</keyword>
<sequence length="563" mass="62196">MPFPHKRQLLVLAACRLAEPVAFTSVFPYLFDQIRNLHITDDEKKIAKYGGFVSSVFSLGSFLSGLSWGRASDKYGRKPIILLGLLFTILSSLVFGFSRNIYQLVAARFAAGLLNGNVGVIRTVVAELVTEKRYQATAFSIMPIVWSTGTIFGPALGGWLADPVATYPQLFKRSQTLTKLFTRYRYALPNLVTASLLSVSVTLGWLLIEETLITKRGKKDAGLRTKMWISRYCCCCCDTRRRKTHYRLPSANALDDDALHGLMHARPSTSGSHDLEAADAREALESPTKSESHTSENQPPPPLRQLFTRQVTLNILAYSTLSMHTTSFDQIFPMFLATGTSDGGLGMTPQRIGAALSLIGVCSMVLQILVFPPIQRRLGSAWCLRISAGFYALVYLTVPLLQQLAKQSEKTVFGGVLACLFAVKLAGVFSFPSSAILVTNAVREPRLLGSVNGLNQALGAFTRMLGPALFGVVLSLSLEYKLIYLVWSCLALVSAISCVISCFIEEDWYKEPVQSDEEEGHLLLQDEQRHASEETLLDDEERVRHARSLADRKAHDEGLGRKM</sequence>